<dbReference type="InterPro" id="IPR013656">
    <property type="entry name" value="PAS_4"/>
</dbReference>
<keyword evidence="9" id="KW-0808">Transferase</keyword>
<dbReference type="SMART" id="SM00387">
    <property type="entry name" value="HATPase_c"/>
    <property type="match status" value="1"/>
</dbReference>
<keyword evidence="10" id="KW-1185">Reference proteome</keyword>
<dbReference type="InterPro" id="IPR036097">
    <property type="entry name" value="HisK_dim/P_sf"/>
</dbReference>
<comment type="caution">
    <text evidence="9">The sequence shown here is derived from an EMBL/GenBank/DDBJ whole genome shotgun (WGS) entry which is preliminary data.</text>
</comment>
<accession>A0A7Z9DY36</accession>
<dbReference type="SUPFAM" id="SSF47384">
    <property type="entry name" value="Homodimeric domain of signal transducing histidine kinase"/>
    <property type="match status" value="1"/>
</dbReference>
<keyword evidence="5" id="KW-0902">Two-component regulatory system</keyword>
<dbReference type="SUPFAM" id="SSF55781">
    <property type="entry name" value="GAF domain-like"/>
    <property type="match status" value="1"/>
</dbReference>
<proteinExistence type="predicted"/>
<reference evidence="9" key="1">
    <citation type="submission" date="2019-10" db="EMBL/GenBank/DDBJ databases">
        <authorList>
            <consortium name="Genoscope - CEA"/>
            <person name="William W."/>
        </authorList>
    </citation>
    <scope>NUCLEOTIDE SEQUENCE [LARGE SCALE GENOMIC DNA]</scope>
    <source>
        <strain evidence="9">BBR_PRJEB10994</strain>
    </source>
</reference>
<dbReference type="Pfam" id="PF01590">
    <property type="entry name" value="GAF"/>
    <property type="match status" value="1"/>
</dbReference>
<dbReference type="InterPro" id="IPR003594">
    <property type="entry name" value="HATPase_dom"/>
</dbReference>
<evidence type="ECO:0000259" key="6">
    <source>
        <dbReference type="PROSITE" id="PS50109"/>
    </source>
</evidence>
<evidence type="ECO:0000256" key="5">
    <source>
        <dbReference type="ARBA" id="ARBA00023012"/>
    </source>
</evidence>
<dbReference type="Gene3D" id="3.30.450.40">
    <property type="match status" value="1"/>
</dbReference>
<dbReference type="PRINTS" id="PR00344">
    <property type="entry name" value="BCTRLSENSOR"/>
</dbReference>
<dbReference type="Pfam" id="PF08447">
    <property type="entry name" value="PAS_3"/>
    <property type="match status" value="1"/>
</dbReference>
<dbReference type="SUPFAM" id="SSF55785">
    <property type="entry name" value="PYP-like sensor domain (PAS domain)"/>
    <property type="match status" value="3"/>
</dbReference>
<feature type="domain" description="PAS" evidence="7">
    <location>
        <begin position="181"/>
        <end position="242"/>
    </location>
</feature>
<dbReference type="NCBIfam" id="TIGR00229">
    <property type="entry name" value="sensory_box"/>
    <property type="match status" value="1"/>
</dbReference>
<dbReference type="OrthoDB" id="433918at2"/>
<dbReference type="GO" id="GO:0000155">
    <property type="term" value="F:phosphorelay sensor kinase activity"/>
    <property type="evidence" value="ECO:0007669"/>
    <property type="project" value="InterPro"/>
</dbReference>
<organism evidence="9 10">
    <name type="scientific">Planktothrix paucivesiculata PCC 9631</name>
    <dbReference type="NCBI Taxonomy" id="671071"/>
    <lineage>
        <taxon>Bacteria</taxon>
        <taxon>Bacillati</taxon>
        <taxon>Cyanobacteriota</taxon>
        <taxon>Cyanophyceae</taxon>
        <taxon>Oscillatoriophycideae</taxon>
        <taxon>Oscillatoriales</taxon>
        <taxon>Microcoleaceae</taxon>
        <taxon>Planktothrix</taxon>
    </lineage>
</organism>
<feature type="domain" description="PAS" evidence="7">
    <location>
        <begin position="336"/>
        <end position="387"/>
    </location>
</feature>
<dbReference type="InterPro" id="IPR005467">
    <property type="entry name" value="His_kinase_dom"/>
</dbReference>
<dbReference type="SMART" id="SM00388">
    <property type="entry name" value="HisKA"/>
    <property type="match status" value="1"/>
</dbReference>
<dbReference type="Gene3D" id="1.10.287.130">
    <property type="match status" value="1"/>
</dbReference>
<dbReference type="Gene3D" id="3.30.565.10">
    <property type="entry name" value="Histidine kinase-like ATPase, C-terminal domain"/>
    <property type="match status" value="1"/>
</dbReference>
<dbReference type="PANTHER" id="PTHR43065">
    <property type="entry name" value="SENSOR HISTIDINE KINASE"/>
    <property type="match status" value="1"/>
</dbReference>
<dbReference type="Proteomes" id="UP000182190">
    <property type="component" value="Unassembled WGS sequence"/>
</dbReference>
<sequence>MTSIISQGEQNQVDLHQIADNLPGVIYQLLLHLDGSQEYLYISPSCRRIYEREPDEIRHDSALMWGWMNDWDQQVFTQSLLTCAQKSIPWQRQWQYQTSDGKIKYLSAIAQAYPQPNGDLIFDGLILEIPPPTLDNCCPCHPKTCEIEPITTPQIKQVLTWFEPSDNSIESEKTEAVVEEQEEFLRNIYNGVEQVIFVVAVLNEKDFRCLGWNPKAEQVTGKKSTEVYGKSFTEIFGFVEGEKMLQHYRDCVQAKTSIEYEEEIGFQETQTFSLTTLNPILDNQGKTYRIIGTSLDITARKQAEIALQKSQIRFQQLAENVPGVTYQYHQYNHQVQGCFTYLSPKCLELTEIRPEVILKNADFLWKLIHPDDLNAFVDSMAQAVDSGKPWQHQYRLITPSGNIKWIQAGGSLGKQPDGSIVWDGLLLDISDRKQTEIAWQSSEEQLRELAEREKMQNCIGNLIRNSLDWNTILETTVQEIRQLLAIDRCYFVGYNLGSNPPEWEIIKESKAANLASISEMYPGDALHPISEMVLQGKMIQIDQVITCEISSVRNFFMVLELESVLILPLKIQSGDIGALVLAHCQESRPWKSQEVELLRSVTNQLEIAINQAKLYTQSQESARIATAKTQELEHTVSKLQQAQMKLVHSEKMSSLGQMVAGIAHEINNPVSFIFGNLTYAKEYLDDLFSVIKLYQKHYPHPHPEIEEKLEAIELDFIAEDLPQLLTSMKTGAERIRDIVKSLRIFSRLDESELKSIDLHENIDSTLMLLESRLKEQPHHPAIQVIKQYGNLPRVECYAGELNQVFMNLLANAIDAVEQRNKQRSLPEIIADPGMIWITTSLTDFQQVQIRVADNGIGMSSEVLAKIFDPFFTTKDVGLGTGLGMSTSYKIIVETHKGQLSCISEIGLGTECVIEIPQKQPPATP</sequence>
<evidence type="ECO:0000256" key="1">
    <source>
        <dbReference type="ARBA" id="ARBA00000085"/>
    </source>
</evidence>
<evidence type="ECO:0000313" key="10">
    <source>
        <dbReference type="Proteomes" id="UP000182190"/>
    </source>
</evidence>
<evidence type="ECO:0000256" key="4">
    <source>
        <dbReference type="ARBA" id="ARBA00022777"/>
    </source>
</evidence>
<evidence type="ECO:0000256" key="3">
    <source>
        <dbReference type="ARBA" id="ARBA00022553"/>
    </source>
</evidence>
<dbReference type="PROSITE" id="PS50109">
    <property type="entry name" value="HIS_KIN"/>
    <property type="match status" value="1"/>
</dbReference>
<dbReference type="InterPro" id="IPR004358">
    <property type="entry name" value="Sig_transdc_His_kin-like_C"/>
</dbReference>
<feature type="domain" description="PAC" evidence="8">
    <location>
        <begin position="256"/>
        <end position="309"/>
    </location>
</feature>
<dbReference type="SMART" id="SM00091">
    <property type="entry name" value="PAS"/>
    <property type="match status" value="3"/>
</dbReference>
<dbReference type="InterPro" id="IPR000014">
    <property type="entry name" value="PAS"/>
</dbReference>
<dbReference type="InterPro" id="IPR013655">
    <property type="entry name" value="PAS_fold_3"/>
</dbReference>
<dbReference type="PANTHER" id="PTHR43065:SF50">
    <property type="entry name" value="HISTIDINE KINASE"/>
    <property type="match status" value="1"/>
</dbReference>
<dbReference type="PROSITE" id="PS50112">
    <property type="entry name" value="PAS"/>
    <property type="match status" value="2"/>
</dbReference>
<dbReference type="Gene3D" id="3.30.450.20">
    <property type="entry name" value="PAS domain"/>
    <property type="match status" value="3"/>
</dbReference>
<evidence type="ECO:0000256" key="2">
    <source>
        <dbReference type="ARBA" id="ARBA00012438"/>
    </source>
</evidence>
<dbReference type="EMBL" id="CZCS02000024">
    <property type="protein sequence ID" value="VXD15335.1"/>
    <property type="molecule type" value="Genomic_DNA"/>
</dbReference>
<name>A0A7Z9DY36_9CYAN</name>
<dbReference type="InterPro" id="IPR003661">
    <property type="entry name" value="HisK_dim/P_dom"/>
</dbReference>
<dbReference type="InterPro" id="IPR003018">
    <property type="entry name" value="GAF"/>
</dbReference>
<dbReference type="Pfam" id="PF08448">
    <property type="entry name" value="PAS_4"/>
    <property type="match status" value="1"/>
</dbReference>
<evidence type="ECO:0000259" key="7">
    <source>
        <dbReference type="PROSITE" id="PS50112"/>
    </source>
</evidence>
<dbReference type="InterPro" id="IPR000700">
    <property type="entry name" value="PAS-assoc_C"/>
</dbReference>
<dbReference type="Pfam" id="PF02518">
    <property type="entry name" value="HATPase_c"/>
    <property type="match status" value="1"/>
</dbReference>
<gene>
    <name evidence="9" type="ORF">PL9631_120067</name>
</gene>
<feature type="domain" description="Histidine kinase" evidence="6">
    <location>
        <begin position="661"/>
        <end position="919"/>
    </location>
</feature>
<dbReference type="RefSeq" id="WP_083616324.1">
    <property type="nucleotide sequence ID" value="NZ_LR734982.1"/>
</dbReference>
<evidence type="ECO:0000259" key="8">
    <source>
        <dbReference type="PROSITE" id="PS50113"/>
    </source>
</evidence>
<evidence type="ECO:0000313" key="9">
    <source>
        <dbReference type="EMBL" id="VXD15335.1"/>
    </source>
</evidence>
<dbReference type="CDD" id="cd00130">
    <property type="entry name" value="PAS"/>
    <property type="match status" value="2"/>
</dbReference>
<protein>
    <recommendedName>
        <fullName evidence="2">histidine kinase</fullName>
        <ecNumber evidence="2">2.7.13.3</ecNumber>
    </recommendedName>
</protein>
<dbReference type="SMART" id="SM00065">
    <property type="entry name" value="GAF"/>
    <property type="match status" value="1"/>
</dbReference>
<dbReference type="InterPro" id="IPR035965">
    <property type="entry name" value="PAS-like_dom_sf"/>
</dbReference>
<dbReference type="InterPro" id="IPR029016">
    <property type="entry name" value="GAF-like_dom_sf"/>
</dbReference>
<dbReference type="CDD" id="cd00082">
    <property type="entry name" value="HisKA"/>
    <property type="match status" value="1"/>
</dbReference>
<dbReference type="AlphaFoldDB" id="A0A7Z9DY36"/>
<dbReference type="InterPro" id="IPR036890">
    <property type="entry name" value="HATPase_C_sf"/>
</dbReference>
<keyword evidence="3" id="KW-0597">Phosphoprotein</keyword>
<comment type="catalytic activity">
    <reaction evidence="1">
        <text>ATP + protein L-histidine = ADP + protein N-phospho-L-histidine.</text>
        <dbReference type="EC" id="2.7.13.3"/>
    </reaction>
</comment>
<dbReference type="SUPFAM" id="SSF55874">
    <property type="entry name" value="ATPase domain of HSP90 chaperone/DNA topoisomerase II/histidine kinase"/>
    <property type="match status" value="1"/>
</dbReference>
<dbReference type="PROSITE" id="PS50113">
    <property type="entry name" value="PAC"/>
    <property type="match status" value="1"/>
</dbReference>
<keyword evidence="4 9" id="KW-0418">Kinase</keyword>
<dbReference type="EC" id="2.7.13.3" evidence="2"/>